<dbReference type="Gramene" id="Kaladp0035s0037.1.v1.1">
    <property type="protein sequence ID" value="Kaladp0035s0037.1.v1.1"/>
    <property type="gene ID" value="Kaladp0035s0037.v1.1"/>
</dbReference>
<dbReference type="AlphaFoldDB" id="A0A7N0TFP0"/>
<feature type="region of interest" description="Disordered" evidence="1">
    <location>
        <begin position="144"/>
        <end position="163"/>
    </location>
</feature>
<evidence type="ECO:0000313" key="3">
    <source>
        <dbReference type="Proteomes" id="UP000594263"/>
    </source>
</evidence>
<protein>
    <submittedName>
        <fullName evidence="2">Uncharacterized protein</fullName>
    </submittedName>
</protein>
<dbReference type="Proteomes" id="UP000594263">
    <property type="component" value="Unplaced"/>
</dbReference>
<evidence type="ECO:0000313" key="2">
    <source>
        <dbReference type="EnsemblPlants" id="Kaladp0035s0037.1.v1.1"/>
    </source>
</evidence>
<dbReference type="EnsemblPlants" id="Kaladp0035s0037.1.v1.1">
    <property type="protein sequence ID" value="Kaladp0035s0037.1.v1.1"/>
    <property type="gene ID" value="Kaladp0035s0037.v1.1"/>
</dbReference>
<reference evidence="2" key="1">
    <citation type="submission" date="2021-01" db="UniProtKB">
        <authorList>
            <consortium name="EnsemblPlants"/>
        </authorList>
    </citation>
    <scope>IDENTIFICATION</scope>
</reference>
<keyword evidence="3" id="KW-1185">Reference proteome</keyword>
<organism evidence="2 3">
    <name type="scientific">Kalanchoe fedtschenkoi</name>
    <name type="common">Lavender scallops</name>
    <name type="synonym">South American air plant</name>
    <dbReference type="NCBI Taxonomy" id="63787"/>
    <lineage>
        <taxon>Eukaryota</taxon>
        <taxon>Viridiplantae</taxon>
        <taxon>Streptophyta</taxon>
        <taxon>Embryophyta</taxon>
        <taxon>Tracheophyta</taxon>
        <taxon>Spermatophyta</taxon>
        <taxon>Magnoliopsida</taxon>
        <taxon>eudicotyledons</taxon>
        <taxon>Gunneridae</taxon>
        <taxon>Pentapetalae</taxon>
        <taxon>Saxifragales</taxon>
        <taxon>Crassulaceae</taxon>
        <taxon>Kalanchoe</taxon>
    </lineage>
</organism>
<proteinExistence type="predicted"/>
<sequence>MDLEAAREHRGKLQVELDAISNGATTLSLVPRLVTMEVQRLDEDIARVSLRSSSDQMEGGWGVKVAVEGVLMMPKVSNEFGLNDQTSEEGFIEGLNAELEAVNNFHHPLPLTSQFIQRVVDRCEEQIAIRGRRLLLSQSLYRRRDPGEGSSSSAADAQQPAPMQHTRFWHENLQRSITDAINTAFQQNPRGATFDQVVDILRQNPSIQFDEEVRSIAYERFLGSRQSICGLQ</sequence>
<feature type="compositionally biased region" description="Low complexity" evidence="1">
    <location>
        <begin position="150"/>
        <end position="162"/>
    </location>
</feature>
<accession>A0A7N0TFP0</accession>
<evidence type="ECO:0000256" key="1">
    <source>
        <dbReference type="SAM" id="MobiDB-lite"/>
    </source>
</evidence>
<name>A0A7N0TFP0_KALFE</name>